<evidence type="ECO:0000313" key="3">
    <source>
        <dbReference type="EMBL" id="MBB4023045.1"/>
    </source>
</evidence>
<comment type="caution">
    <text evidence="3">The sequence shown here is derived from an EMBL/GenBank/DDBJ whole genome shotgun (WGS) entry which is preliminary data.</text>
</comment>
<keyword evidence="4" id="KW-1185">Reference proteome</keyword>
<evidence type="ECO:0000259" key="2">
    <source>
        <dbReference type="Pfam" id="PF13403"/>
    </source>
</evidence>
<gene>
    <name evidence="3" type="ORF">GGR17_002867</name>
</gene>
<dbReference type="AlphaFoldDB" id="A0A840CCF5"/>
<dbReference type="Gene3D" id="2.170.16.10">
    <property type="entry name" value="Hedgehog/Intein (Hint) domain"/>
    <property type="match status" value="1"/>
</dbReference>
<dbReference type="InterPro" id="IPR028992">
    <property type="entry name" value="Hedgehog/Intein_dom"/>
</dbReference>
<protein>
    <recommendedName>
        <fullName evidence="2">Hedgehog/Intein (Hint) domain-containing protein</fullName>
    </recommendedName>
</protein>
<evidence type="ECO:0000256" key="1">
    <source>
        <dbReference type="SAM" id="MobiDB-lite"/>
    </source>
</evidence>
<feature type="region of interest" description="Disordered" evidence="1">
    <location>
        <begin position="370"/>
        <end position="397"/>
    </location>
</feature>
<name>A0A840CCF5_9RHOB</name>
<dbReference type="Proteomes" id="UP000585681">
    <property type="component" value="Unassembled WGS sequence"/>
</dbReference>
<dbReference type="SUPFAM" id="SSF51294">
    <property type="entry name" value="Hedgehog/intein (Hint) domain"/>
    <property type="match status" value="1"/>
</dbReference>
<dbReference type="EMBL" id="JACIEQ010000004">
    <property type="protein sequence ID" value="MBB4023045.1"/>
    <property type="molecule type" value="Genomic_DNA"/>
</dbReference>
<dbReference type="InterPro" id="IPR036844">
    <property type="entry name" value="Hint_dom_sf"/>
</dbReference>
<organism evidence="3 4">
    <name type="scientific">Actibacterium naphthalenivorans</name>
    <dbReference type="NCBI Taxonomy" id="1614693"/>
    <lineage>
        <taxon>Bacteria</taxon>
        <taxon>Pseudomonadati</taxon>
        <taxon>Pseudomonadota</taxon>
        <taxon>Alphaproteobacteria</taxon>
        <taxon>Rhodobacterales</taxon>
        <taxon>Roseobacteraceae</taxon>
        <taxon>Actibacterium</taxon>
    </lineage>
</organism>
<sequence length="397" mass="42205">MADASFLLNGNSVLADPNVGTNSSGGYEGGGTLTINSGQTVFQSDDIVEILVDNVTVDGEITGASRIVGLVIYDNGADYLSGTPLYTYTPMNPGQYANIQSDVSGLGDSYLRFNANVLVSSDPGAPRFNQLIAAAGTDLTSDISSGPITLNRLSDNDYDNDGIIDAGTTEDGNGAFNAENNNLVPVCFARGTLIETDRGPVAVERLRAGDMLRVMEGGLMPVLWIGSQWVAGTGAAAPVRIQAGALDNRRDLYVSQNHRMLVSGAVAELLFGEDEVLVAAKHLANGDTIRVQPCARVEYFHILLQDHQIILAEGCPSESFFPGDQAMSSLDQAARDEVLALFPAMALPDALSRRALRSVEARVWRSSERRPFSPAGRGVSLRTAAHSLPHPPRRATS</sequence>
<dbReference type="Pfam" id="PF13403">
    <property type="entry name" value="Hint_2"/>
    <property type="match status" value="1"/>
</dbReference>
<feature type="domain" description="Hedgehog/Intein (Hint)" evidence="2">
    <location>
        <begin position="186"/>
        <end position="324"/>
    </location>
</feature>
<evidence type="ECO:0000313" key="4">
    <source>
        <dbReference type="Proteomes" id="UP000585681"/>
    </source>
</evidence>
<reference evidence="3" key="1">
    <citation type="submission" date="2020-08" db="EMBL/GenBank/DDBJ databases">
        <title>Genomic Encyclopedia of Type Strains, Phase IV (KMG-IV): sequencing the most valuable type-strain genomes for metagenomic binning, comparative biology and taxonomic classification.</title>
        <authorList>
            <person name="Goeker M."/>
        </authorList>
    </citation>
    <scope>NUCLEOTIDE SEQUENCE [LARGE SCALE GENOMIC DNA]</scope>
    <source>
        <strain evidence="3">DSM 105040</strain>
    </source>
</reference>
<dbReference type="RefSeq" id="WP_054539319.1">
    <property type="nucleotide sequence ID" value="NZ_JACIEQ010000004.1"/>
</dbReference>
<accession>A0A840CCF5</accession>
<proteinExistence type="predicted"/>